<evidence type="ECO:0000313" key="2">
    <source>
        <dbReference type="Proteomes" id="UP000051326"/>
    </source>
</evidence>
<gene>
    <name evidence="1" type="ORF">PHA8399_02677</name>
</gene>
<dbReference type="RefSeq" id="WP_058286613.1">
    <property type="nucleotide sequence ID" value="NZ_CYSR01000027.1"/>
</dbReference>
<dbReference type="AlphaFoldDB" id="A0A0P1HBI6"/>
<accession>A0A0P1HBI6</accession>
<name>A0A0P1HBI6_9RHOB</name>
<dbReference type="STRING" id="1396826.PHA8399_02677"/>
<organism evidence="1 2">
    <name type="scientific">Leisingera aquaemixtae</name>
    <dbReference type="NCBI Taxonomy" id="1396826"/>
    <lineage>
        <taxon>Bacteria</taxon>
        <taxon>Pseudomonadati</taxon>
        <taxon>Pseudomonadota</taxon>
        <taxon>Alphaproteobacteria</taxon>
        <taxon>Rhodobacterales</taxon>
        <taxon>Roseobacteraceae</taxon>
        <taxon>Leisingera</taxon>
    </lineage>
</organism>
<proteinExistence type="predicted"/>
<protein>
    <submittedName>
        <fullName evidence="1">Uncharacterized protein</fullName>
    </submittedName>
</protein>
<sequence length="222" mass="24195">MTAQLRDLTPEQIEALFTRNDGAYAFARWGRPVAPIVFGVQDETLKTLKGALEAVMTLAGHQMAETDPELGSNLMFFFFRDWDELLEVPDLDRLIPGLQPLVARLKEADASQYRAFRFDDHGGIKAGFVFLRMKGAMAQIPAETLALTQAVQVALLWGDAAFAEASPLAVLPETGATILRPEIAGVIAAAYDRMMPVAADDKSHALRLFARLQAPAAAQPQS</sequence>
<dbReference type="EMBL" id="CYSR01000027">
    <property type="protein sequence ID" value="CUI00545.1"/>
    <property type="molecule type" value="Genomic_DNA"/>
</dbReference>
<reference evidence="1 2" key="1">
    <citation type="submission" date="2015-09" db="EMBL/GenBank/DDBJ databases">
        <authorList>
            <consortium name="Swine Surveillance"/>
        </authorList>
    </citation>
    <scope>NUCLEOTIDE SEQUENCE [LARGE SCALE GENOMIC DNA]</scope>
    <source>
        <strain evidence="1 2">CECT 8399</strain>
    </source>
</reference>
<dbReference type="Proteomes" id="UP000051326">
    <property type="component" value="Unassembled WGS sequence"/>
</dbReference>
<evidence type="ECO:0000313" key="1">
    <source>
        <dbReference type="EMBL" id="CUI00545.1"/>
    </source>
</evidence>